<feature type="transmembrane region" description="Helical" evidence="1">
    <location>
        <begin position="151"/>
        <end position="172"/>
    </location>
</feature>
<feature type="transmembrane region" description="Helical" evidence="1">
    <location>
        <begin position="443"/>
        <end position="463"/>
    </location>
</feature>
<dbReference type="GO" id="GO:0016747">
    <property type="term" value="F:acyltransferase activity, transferring groups other than amino-acyl groups"/>
    <property type="evidence" value="ECO:0007669"/>
    <property type="project" value="InterPro"/>
</dbReference>
<feature type="transmembrane region" description="Helical" evidence="1">
    <location>
        <begin position="261"/>
        <end position="280"/>
    </location>
</feature>
<sequence>MQPESGMVSVAHIVLQLFVFLATVLAFRAAATVPGLAGWQAAAAGATWLLLGGHGSSLAGVVLLALVLVRAVRSRDGSDETRFATLLGIVVAAGVLWNGRGESFRWIAWLLPVAPLLIDATFSGVRRWRHPAGSTVHVSALIAQAADQPQVAGIVLFVLGFAWYGVAASWSWAVGYSVSITAAVASVPVVCVWLVVSVAAHPAPTLAATAGTTAAGVGARILGFDGLRAIAVGLVVFSHAGLIEGGAWERSGAARIFNAQVGVQIFFVLSGLLITHLMLAEHARTGRVDLSRFYLRRVLRIFPVYYAAIAFSFALAAVGLYGIHPQAFGAAIAYLMNFAPWDHMEATFSHFWSLAVEEHFYFFWPVVVVLARGRADTAGLLAAAAIVAMTLWLAYPPAFVLNLASSHAVNRWTVPAAIPILIGCLVACLLWKRALPPAISRTLGVFGALTFLLPLAPSAHALVPTALHLPLSSSAIAAMMAFLVGSPRSLAVKVLELRPLTYLGTISYGIYVWQGILTGNGSYRQVPGWPPEPLLGAMLAVALAALSYRFFEEPILRYKDRLGRSARPEV</sequence>
<dbReference type="InterPro" id="IPR050879">
    <property type="entry name" value="Acyltransferase_3"/>
</dbReference>
<dbReference type="GO" id="GO:0016020">
    <property type="term" value="C:membrane"/>
    <property type="evidence" value="ECO:0007669"/>
    <property type="project" value="TreeGrafter"/>
</dbReference>
<dbReference type="PANTHER" id="PTHR23028">
    <property type="entry name" value="ACETYLTRANSFERASE"/>
    <property type="match status" value="1"/>
</dbReference>
<organism evidence="3 4">
    <name type="scientific">Thauera aminoaromatica</name>
    <dbReference type="NCBI Taxonomy" id="164330"/>
    <lineage>
        <taxon>Bacteria</taxon>
        <taxon>Pseudomonadati</taxon>
        <taxon>Pseudomonadota</taxon>
        <taxon>Betaproteobacteria</taxon>
        <taxon>Rhodocyclales</taxon>
        <taxon>Zoogloeaceae</taxon>
        <taxon>Thauera</taxon>
    </lineage>
</organism>
<gene>
    <name evidence="3" type="ORF">E6Q80_10295</name>
</gene>
<feature type="transmembrane region" description="Helical" evidence="1">
    <location>
        <begin position="221"/>
        <end position="241"/>
    </location>
</feature>
<evidence type="ECO:0000256" key="1">
    <source>
        <dbReference type="SAM" id="Phobius"/>
    </source>
</evidence>
<comment type="caution">
    <text evidence="3">The sequence shown here is derived from an EMBL/GenBank/DDBJ whole genome shotgun (WGS) entry which is preliminary data.</text>
</comment>
<evidence type="ECO:0000313" key="4">
    <source>
        <dbReference type="Proteomes" id="UP000321192"/>
    </source>
</evidence>
<evidence type="ECO:0000259" key="2">
    <source>
        <dbReference type="Pfam" id="PF01757"/>
    </source>
</evidence>
<feature type="transmembrane region" description="Helical" evidence="1">
    <location>
        <begin position="378"/>
        <end position="400"/>
    </location>
</feature>
<feature type="transmembrane region" description="Helical" evidence="1">
    <location>
        <begin position="412"/>
        <end position="431"/>
    </location>
</feature>
<reference evidence="3 4" key="1">
    <citation type="submission" date="2018-09" db="EMBL/GenBank/DDBJ databases">
        <title>Metagenome Assembled Genomes from an Advanced Water Purification Facility.</title>
        <authorList>
            <person name="Stamps B.W."/>
            <person name="Spear J.R."/>
        </authorList>
    </citation>
    <scope>NUCLEOTIDE SEQUENCE [LARGE SCALE GENOMIC DNA]</scope>
    <source>
        <strain evidence="3">Bin_27_1</strain>
    </source>
</reference>
<protein>
    <submittedName>
        <fullName evidence="3">Acyltransferase</fullName>
    </submittedName>
</protein>
<dbReference type="Pfam" id="PF01757">
    <property type="entry name" value="Acyl_transf_3"/>
    <property type="match status" value="1"/>
</dbReference>
<name>A0A5C7SNX6_THASP</name>
<dbReference type="AlphaFoldDB" id="A0A5C7SNX6"/>
<accession>A0A5C7SNX6</accession>
<keyword evidence="1" id="KW-0812">Transmembrane</keyword>
<proteinExistence type="predicted"/>
<feature type="transmembrane region" description="Helical" evidence="1">
    <location>
        <begin position="351"/>
        <end position="371"/>
    </location>
</feature>
<dbReference type="GO" id="GO:0009103">
    <property type="term" value="P:lipopolysaccharide biosynthetic process"/>
    <property type="evidence" value="ECO:0007669"/>
    <property type="project" value="TreeGrafter"/>
</dbReference>
<keyword evidence="3" id="KW-0808">Transferase</keyword>
<feature type="transmembrane region" description="Helical" evidence="1">
    <location>
        <begin position="534"/>
        <end position="551"/>
    </location>
</feature>
<dbReference type="RefSeq" id="WP_276658609.1">
    <property type="nucleotide sequence ID" value="NZ_SSFD01000157.1"/>
</dbReference>
<dbReference type="Proteomes" id="UP000321192">
    <property type="component" value="Unassembled WGS sequence"/>
</dbReference>
<feature type="transmembrane region" description="Helical" evidence="1">
    <location>
        <begin position="301"/>
        <end position="323"/>
    </location>
</feature>
<dbReference type="EMBL" id="SSFD01000157">
    <property type="protein sequence ID" value="TXH85132.1"/>
    <property type="molecule type" value="Genomic_DNA"/>
</dbReference>
<feature type="domain" description="Acyltransferase 3" evidence="2">
    <location>
        <begin position="222"/>
        <end position="548"/>
    </location>
</feature>
<feature type="transmembrane region" description="Helical" evidence="1">
    <location>
        <begin position="81"/>
        <end position="100"/>
    </location>
</feature>
<keyword evidence="1" id="KW-0472">Membrane</keyword>
<feature type="transmembrane region" description="Helical" evidence="1">
    <location>
        <begin position="178"/>
        <end position="200"/>
    </location>
</feature>
<feature type="transmembrane region" description="Helical" evidence="1">
    <location>
        <begin position="42"/>
        <end position="69"/>
    </location>
</feature>
<dbReference type="PANTHER" id="PTHR23028:SF53">
    <property type="entry name" value="ACYL_TRANSF_3 DOMAIN-CONTAINING PROTEIN"/>
    <property type="match status" value="1"/>
</dbReference>
<keyword evidence="1" id="KW-1133">Transmembrane helix</keyword>
<keyword evidence="3" id="KW-0012">Acyltransferase</keyword>
<feature type="transmembrane region" description="Helical" evidence="1">
    <location>
        <begin position="497"/>
        <end position="514"/>
    </location>
</feature>
<evidence type="ECO:0000313" key="3">
    <source>
        <dbReference type="EMBL" id="TXH85132.1"/>
    </source>
</evidence>
<dbReference type="InterPro" id="IPR002656">
    <property type="entry name" value="Acyl_transf_3_dom"/>
</dbReference>
<feature type="transmembrane region" description="Helical" evidence="1">
    <location>
        <begin position="106"/>
        <end position="125"/>
    </location>
</feature>